<dbReference type="GO" id="GO:0042274">
    <property type="term" value="P:ribosomal small subunit biogenesis"/>
    <property type="evidence" value="ECO:0007669"/>
    <property type="project" value="UniProtKB-UniRule"/>
</dbReference>
<keyword evidence="9" id="KW-1185">Reference proteome</keyword>
<protein>
    <recommendedName>
        <fullName evidence="5">Ribosome maturation factor RimM</fullName>
    </recommendedName>
</protein>
<evidence type="ECO:0000256" key="4">
    <source>
        <dbReference type="ARBA" id="ARBA00023186"/>
    </source>
</evidence>
<dbReference type="Pfam" id="PF24986">
    <property type="entry name" value="PRC_RimM"/>
    <property type="match status" value="1"/>
</dbReference>
<reference evidence="8 9" key="1">
    <citation type="journal article" date="2013" name="Genome Biol. Evol.">
        <title>Genome evolution and phylogenomic analysis of candidatus kinetoplastibacterium, the betaproteobacterial endosymbionts of strigomonas and angomonas.</title>
        <authorList>
            <person name="Alves J.M."/>
            <person name="Serrano M.G."/>
            <person name="Maia da Silva F."/>
            <person name="Voegtly L.J."/>
            <person name="Matveyev A.V."/>
            <person name="Teixeira M.M."/>
            <person name="Camargo E.P."/>
            <person name="Buck G.A."/>
        </authorList>
    </citation>
    <scope>NUCLEOTIDE SEQUENCE [LARGE SCALE GENOMIC DNA]</scope>
    <source>
        <strain evidence="8 9">TCC036E</strain>
    </source>
</reference>
<comment type="domain">
    <text evidence="5">The PRC barrel domain binds ribosomal protein uS19.</text>
</comment>
<comment type="function">
    <text evidence="5">An accessory protein needed during the final step in the assembly of 30S ribosomal subunit, possibly for assembly of the head region. Essential for efficient processing of 16S rRNA. May be needed both before and after RbfA during the maturation of 16S rRNA. It has affinity for free ribosomal 30S subunits but not for 70S ribosomes.</text>
</comment>
<dbReference type="Gene3D" id="2.40.30.60">
    <property type="entry name" value="RimM"/>
    <property type="match status" value="1"/>
</dbReference>
<dbReference type="SUPFAM" id="SSF50346">
    <property type="entry name" value="PRC-barrel domain"/>
    <property type="match status" value="1"/>
</dbReference>
<keyword evidence="2 5" id="KW-0690">Ribosome biogenesis</keyword>
<dbReference type="STRING" id="1208918.CDEE_0676"/>
<dbReference type="InterPro" id="IPR011033">
    <property type="entry name" value="PRC_barrel-like_sf"/>
</dbReference>
<dbReference type="Gene3D" id="2.30.30.240">
    <property type="entry name" value="PRC-barrel domain"/>
    <property type="match status" value="1"/>
</dbReference>
<evidence type="ECO:0000256" key="1">
    <source>
        <dbReference type="ARBA" id="ARBA00022490"/>
    </source>
</evidence>
<dbReference type="AlphaFoldDB" id="M1L4S4"/>
<dbReference type="Proteomes" id="UP000011686">
    <property type="component" value="Chromosome"/>
</dbReference>
<dbReference type="GO" id="GO:0005737">
    <property type="term" value="C:cytoplasm"/>
    <property type="evidence" value="ECO:0007669"/>
    <property type="project" value="UniProtKB-SubCell"/>
</dbReference>
<evidence type="ECO:0000256" key="5">
    <source>
        <dbReference type="HAMAP-Rule" id="MF_00014"/>
    </source>
</evidence>
<dbReference type="HAMAP" id="MF_00014">
    <property type="entry name" value="Ribosome_mat_RimM"/>
    <property type="match status" value="1"/>
</dbReference>
<evidence type="ECO:0000313" key="8">
    <source>
        <dbReference type="EMBL" id="AGF47683.1"/>
    </source>
</evidence>
<dbReference type="InterPro" id="IPR011961">
    <property type="entry name" value="RimM"/>
</dbReference>
<dbReference type="EMBL" id="CP003804">
    <property type="protein sequence ID" value="AGF47683.1"/>
    <property type="molecule type" value="Genomic_DNA"/>
</dbReference>
<dbReference type="InterPro" id="IPR056792">
    <property type="entry name" value="PRC_RimM"/>
</dbReference>
<comment type="similarity">
    <text evidence="5">Belongs to the RimM family.</text>
</comment>
<dbReference type="PANTHER" id="PTHR33692:SF1">
    <property type="entry name" value="RIBOSOME MATURATION FACTOR RIMM"/>
    <property type="match status" value="1"/>
</dbReference>
<feature type="domain" description="Ribosome maturation factor RimM PRC barrel" evidence="7">
    <location>
        <begin position="115"/>
        <end position="184"/>
    </location>
</feature>
<dbReference type="InterPro" id="IPR036976">
    <property type="entry name" value="RimM_N_sf"/>
</dbReference>
<comment type="subunit">
    <text evidence="5">Binds ribosomal protein uS19.</text>
</comment>
<keyword evidence="1 5" id="KW-0963">Cytoplasm</keyword>
<keyword evidence="3 5" id="KW-0698">rRNA processing</keyword>
<dbReference type="InterPro" id="IPR009000">
    <property type="entry name" value="Transl_B-barrel_sf"/>
</dbReference>
<dbReference type="NCBIfam" id="TIGR02273">
    <property type="entry name" value="16S_RimM"/>
    <property type="match status" value="1"/>
</dbReference>
<dbReference type="HOGENOM" id="CLU_077636_1_0_4"/>
<evidence type="ECO:0000256" key="3">
    <source>
        <dbReference type="ARBA" id="ARBA00022552"/>
    </source>
</evidence>
<dbReference type="GO" id="GO:0005840">
    <property type="term" value="C:ribosome"/>
    <property type="evidence" value="ECO:0007669"/>
    <property type="project" value="InterPro"/>
</dbReference>
<evidence type="ECO:0000259" key="6">
    <source>
        <dbReference type="Pfam" id="PF01782"/>
    </source>
</evidence>
<accession>M1L4S4</accession>
<dbReference type="eggNOG" id="COG0806">
    <property type="taxonomic scope" value="Bacteria"/>
</dbReference>
<dbReference type="GO" id="GO:0006364">
    <property type="term" value="P:rRNA processing"/>
    <property type="evidence" value="ECO:0007669"/>
    <property type="project" value="UniProtKB-UniRule"/>
</dbReference>
<dbReference type="PANTHER" id="PTHR33692">
    <property type="entry name" value="RIBOSOME MATURATION FACTOR RIMM"/>
    <property type="match status" value="1"/>
</dbReference>
<sequence length="189" mass="22094">MFDNSVPSDLIELAKVVSSYGVRGSLKVYPYSDNKETLLSVFDWWLSFCNCQAKQCQCNPIYKHYEITSSKNYNNFVIVNILGINTREESDKLRNSRIYVSRSLFPKPQEDEYYWVDLIGCKLYGISNCDSIFLGTVTDIFENGAHPILRVLNTNEDKHKEILIPFVKFYIDRIDLLNHEIFTSWSLEY</sequence>
<dbReference type="SUPFAM" id="SSF50447">
    <property type="entry name" value="Translation proteins"/>
    <property type="match status" value="1"/>
</dbReference>
<dbReference type="Pfam" id="PF01782">
    <property type="entry name" value="RimM"/>
    <property type="match status" value="1"/>
</dbReference>
<dbReference type="InterPro" id="IPR002676">
    <property type="entry name" value="RimM_N"/>
</dbReference>
<keyword evidence="4 5" id="KW-0143">Chaperone</keyword>
<evidence type="ECO:0000259" key="7">
    <source>
        <dbReference type="Pfam" id="PF24986"/>
    </source>
</evidence>
<dbReference type="GO" id="GO:0043022">
    <property type="term" value="F:ribosome binding"/>
    <property type="evidence" value="ECO:0007669"/>
    <property type="project" value="InterPro"/>
</dbReference>
<feature type="domain" description="RimM N-terminal" evidence="6">
    <location>
        <begin position="13"/>
        <end position="103"/>
    </location>
</feature>
<organism evidence="8 9">
    <name type="scientific">Candidatus Kinetoplastidibacterium crithidiae TCC036E</name>
    <dbReference type="NCBI Taxonomy" id="1208918"/>
    <lineage>
        <taxon>Bacteria</taxon>
        <taxon>Pseudomonadati</taxon>
        <taxon>Pseudomonadota</taxon>
        <taxon>Betaproteobacteria</taxon>
        <taxon>Candidatus Kinetoplastidibacterium</taxon>
    </lineage>
</organism>
<evidence type="ECO:0000313" key="9">
    <source>
        <dbReference type="Proteomes" id="UP000011686"/>
    </source>
</evidence>
<comment type="subcellular location">
    <subcellularLocation>
        <location evidence="5">Cytoplasm</location>
    </subcellularLocation>
</comment>
<dbReference type="PATRIC" id="fig|1208918.3.peg.383"/>
<dbReference type="KEGG" id="kct:CDEE_0676"/>
<evidence type="ECO:0000256" key="2">
    <source>
        <dbReference type="ARBA" id="ARBA00022517"/>
    </source>
</evidence>
<dbReference type="RefSeq" id="WP_015238475.1">
    <property type="nucleotide sequence ID" value="NC_020283.1"/>
</dbReference>
<proteinExistence type="inferred from homology"/>
<name>M1L4S4_9PROT</name>
<gene>
    <name evidence="5" type="primary">rimM</name>
    <name evidence="8" type="ORF">CDEE_0676</name>
</gene>